<evidence type="ECO:0000313" key="2">
    <source>
        <dbReference type="Proteomes" id="UP001302676"/>
    </source>
</evidence>
<dbReference type="EMBL" id="MU853637">
    <property type="protein sequence ID" value="KAK4140221.1"/>
    <property type="molecule type" value="Genomic_DNA"/>
</dbReference>
<keyword evidence="2" id="KW-1185">Reference proteome</keyword>
<name>A0AAN6UYI1_9PEZI</name>
<gene>
    <name evidence="1" type="ORF">C8A04DRAFT_15133</name>
</gene>
<comment type="caution">
    <text evidence="1">The sequence shown here is derived from an EMBL/GenBank/DDBJ whole genome shotgun (WGS) entry which is preliminary data.</text>
</comment>
<organism evidence="1 2">
    <name type="scientific">Dichotomopilus funicola</name>
    <dbReference type="NCBI Taxonomy" id="1934379"/>
    <lineage>
        <taxon>Eukaryota</taxon>
        <taxon>Fungi</taxon>
        <taxon>Dikarya</taxon>
        <taxon>Ascomycota</taxon>
        <taxon>Pezizomycotina</taxon>
        <taxon>Sordariomycetes</taxon>
        <taxon>Sordariomycetidae</taxon>
        <taxon>Sordariales</taxon>
        <taxon>Chaetomiaceae</taxon>
        <taxon>Dichotomopilus</taxon>
    </lineage>
</organism>
<dbReference type="GeneID" id="87814986"/>
<sequence length="216" mass="25480">MPMPTMSFYMKPPKDAACILSPGPEARTFPRNDIPRRPMRRFTNAEIQEIVERLRGRDGSLLDSVVRPTRWEDMYRYFDVVDLWEFGAWNLWRVLHLICDQNGGAESYEYVSEDKVHEIDDWVYRWCTHEENRMRLSMWDGVSDVLSVLSWKSLDKLGHCTAEEFVVVRGALRYWYDQGNRTSEAARNARAHVRAMSHLNDARKHMPVHSLDGKFR</sequence>
<dbReference type="AlphaFoldDB" id="A0AAN6UYI1"/>
<proteinExistence type="predicted"/>
<evidence type="ECO:0000313" key="1">
    <source>
        <dbReference type="EMBL" id="KAK4140221.1"/>
    </source>
</evidence>
<accession>A0AAN6UYI1</accession>
<dbReference type="RefSeq" id="XP_062633592.1">
    <property type="nucleotide sequence ID" value="XM_062778373.1"/>
</dbReference>
<protein>
    <submittedName>
        <fullName evidence="1">Uncharacterized protein</fullName>
    </submittedName>
</protein>
<reference evidence="1" key="2">
    <citation type="submission" date="2023-05" db="EMBL/GenBank/DDBJ databases">
        <authorList>
            <consortium name="Lawrence Berkeley National Laboratory"/>
            <person name="Steindorff A."/>
            <person name="Hensen N."/>
            <person name="Bonometti L."/>
            <person name="Westerberg I."/>
            <person name="Brannstrom I.O."/>
            <person name="Guillou S."/>
            <person name="Cros-Aarteil S."/>
            <person name="Calhoun S."/>
            <person name="Haridas S."/>
            <person name="Kuo A."/>
            <person name="Mondo S."/>
            <person name="Pangilinan J."/>
            <person name="Riley R."/>
            <person name="Labutti K."/>
            <person name="Andreopoulos B."/>
            <person name="Lipzen A."/>
            <person name="Chen C."/>
            <person name="Yanf M."/>
            <person name="Daum C."/>
            <person name="Ng V."/>
            <person name="Clum A."/>
            <person name="Ohm R."/>
            <person name="Martin F."/>
            <person name="Silar P."/>
            <person name="Natvig D."/>
            <person name="Lalanne C."/>
            <person name="Gautier V."/>
            <person name="Ament-Velasquez S.L."/>
            <person name="Kruys A."/>
            <person name="Hutchinson M.I."/>
            <person name="Powell A.J."/>
            <person name="Barry K."/>
            <person name="Miller A.N."/>
            <person name="Grigoriev I.V."/>
            <person name="Debuchy R."/>
            <person name="Gladieux P."/>
            <person name="Thoren M.H."/>
            <person name="Johannesson H."/>
        </authorList>
    </citation>
    <scope>NUCLEOTIDE SEQUENCE</scope>
    <source>
        <strain evidence="1">CBS 141.50</strain>
    </source>
</reference>
<reference evidence="1" key="1">
    <citation type="journal article" date="2023" name="Mol. Phylogenet. Evol.">
        <title>Genome-scale phylogeny and comparative genomics of the fungal order Sordariales.</title>
        <authorList>
            <person name="Hensen N."/>
            <person name="Bonometti L."/>
            <person name="Westerberg I."/>
            <person name="Brannstrom I.O."/>
            <person name="Guillou S."/>
            <person name="Cros-Aarteil S."/>
            <person name="Calhoun S."/>
            <person name="Haridas S."/>
            <person name="Kuo A."/>
            <person name="Mondo S."/>
            <person name="Pangilinan J."/>
            <person name="Riley R."/>
            <person name="LaButti K."/>
            <person name="Andreopoulos B."/>
            <person name="Lipzen A."/>
            <person name="Chen C."/>
            <person name="Yan M."/>
            <person name="Daum C."/>
            <person name="Ng V."/>
            <person name="Clum A."/>
            <person name="Steindorff A."/>
            <person name="Ohm R.A."/>
            <person name="Martin F."/>
            <person name="Silar P."/>
            <person name="Natvig D.O."/>
            <person name="Lalanne C."/>
            <person name="Gautier V."/>
            <person name="Ament-Velasquez S.L."/>
            <person name="Kruys A."/>
            <person name="Hutchinson M.I."/>
            <person name="Powell A.J."/>
            <person name="Barry K."/>
            <person name="Miller A.N."/>
            <person name="Grigoriev I.V."/>
            <person name="Debuchy R."/>
            <person name="Gladieux P."/>
            <person name="Hiltunen Thoren M."/>
            <person name="Johannesson H."/>
        </authorList>
    </citation>
    <scope>NUCLEOTIDE SEQUENCE</scope>
    <source>
        <strain evidence="1">CBS 141.50</strain>
    </source>
</reference>
<dbReference type="Proteomes" id="UP001302676">
    <property type="component" value="Unassembled WGS sequence"/>
</dbReference>